<dbReference type="CDD" id="cd00397">
    <property type="entry name" value="DNA_BRE_C"/>
    <property type="match status" value="1"/>
</dbReference>
<evidence type="ECO:0000313" key="3">
    <source>
        <dbReference type="EMBL" id="KHN52236.1"/>
    </source>
</evidence>
<dbReference type="GO" id="GO:0015074">
    <property type="term" value="P:DNA integration"/>
    <property type="evidence" value="ECO:0007669"/>
    <property type="project" value="InterPro"/>
</dbReference>
<proteinExistence type="predicted"/>
<protein>
    <submittedName>
        <fullName evidence="3">Integrase</fullName>
    </submittedName>
</protein>
<accession>A0A7V8IJD7</accession>
<name>A0A7V8IJD7_9GAMM</name>
<evidence type="ECO:0000259" key="2">
    <source>
        <dbReference type="PROSITE" id="PS51898"/>
    </source>
</evidence>
<dbReference type="InterPro" id="IPR013762">
    <property type="entry name" value="Integrase-like_cat_sf"/>
</dbReference>
<dbReference type="InterPro" id="IPR002104">
    <property type="entry name" value="Integrase_catalytic"/>
</dbReference>
<keyword evidence="4" id="KW-1185">Reference proteome</keyword>
<dbReference type="GO" id="GO:0003677">
    <property type="term" value="F:DNA binding"/>
    <property type="evidence" value="ECO:0007669"/>
    <property type="project" value="InterPro"/>
</dbReference>
<dbReference type="GO" id="GO:0006310">
    <property type="term" value="P:DNA recombination"/>
    <property type="evidence" value="ECO:0007669"/>
    <property type="project" value="UniProtKB-KW"/>
</dbReference>
<reference evidence="3 4" key="1">
    <citation type="submission" date="2014-10" db="EMBL/GenBank/DDBJ databases">
        <title>Genome sequence of Pectobacterium carotovorum M022.</title>
        <authorList>
            <person name="Chan K.-G."/>
            <person name="Tan W.-S."/>
        </authorList>
    </citation>
    <scope>NUCLEOTIDE SEQUENCE [LARGE SCALE GENOMIC DNA]</scope>
    <source>
        <strain evidence="3 4">M022</strain>
    </source>
</reference>
<dbReference type="PROSITE" id="PS51898">
    <property type="entry name" value="TYR_RECOMBINASE"/>
    <property type="match status" value="1"/>
</dbReference>
<organism evidence="3 4">
    <name type="scientific">Pectobacterium fontis</name>
    <dbReference type="NCBI Taxonomy" id="2558042"/>
    <lineage>
        <taxon>Bacteria</taxon>
        <taxon>Pseudomonadati</taxon>
        <taxon>Pseudomonadota</taxon>
        <taxon>Gammaproteobacteria</taxon>
        <taxon>Enterobacterales</taxon>
        <taxon>Pectobacteriaceae</taxon>
        <taxon>Pectobacterium</taxon>
    </lineage>
</organism>
<gene>
    <name evidence="3" type="ORF">OI69_09135</name>
</gene>
<evidence type="ECO:0000256" key="1">
    <source>
        <dbReference type="ARBA" id="ARBA00023172"/>
    </source>
</evidence>
<sequence length="513" mass="58310">MSDVGISMYSSDLTKAILDLNIPERIYLKTAMEFDDRYIINAGNKWEFYYAGSRRCLLFKQDNVSNKLIKYICFKYASMRFPTRLPTLYLDWKHTIEHCREHAEFSFATLRSFLEKDDIDSGAFYSVLFGLKILCAETFPSFTLEDYDDLEFIPRPHSDRWSIYQEIDNVLDPLEKNMIINGLFEMASLLRHGKNFSQSDVRNAAILGLVYVTGARPVQLARLAVKDFRIDTRNQKSGLVRYSVFLPYAKQRRVTTERLFLAIPPEVGELVMHYTGRFELKPEDKLFDFSFSAPRYVSQAINLALLSFSPPDYQAAVARGEAAEPIITPTDLRHNVGHSLAMQGASAEEIAHILGHSSLVAAKHYILATPALALIRAKALGINPVWQNMVAMMLTGKLTSAQDWQGYRVTGVVGDQLHYDIGGCSRTDGKCPFCEVRCCYGCLYYRPFTDGDHQAVLDSVIKETDELITISDSVGNARNPLISIHETTQFEIQSVIARCRFHLKKEVHDEKKL</sequence>
<comment type="caution">
    <text evidence="3">The sequence shown here is derived from an EMBL/GenBank/DDBJ whole genome shotgun (WGS) entry which is preliminary data.</text>
</comment>
<feature type="domain" description="Tyr recombinase" evidence="2">
    <location>
        <begin position="173"/>
        <end position="380"/>
    </location>
</feature>
<keyword evidence="1" id="KW-0233">DNA recombination</keyword>
<dbReference type="InterPro" id="IPR011010">
    <property type="entry name" value="DNA_brk_join_enz"/>
</dbReference>
<dbReference type="Pfam" id="PF00589">
    <property type="entry name" value="Phage_integrase"/>
    <property type="match status" value="1"/>
</dbReference>
<evidence type="ECO:0000313" key="4">
    <source>
        <dbReference type="Proteomes" id="UP000053038"/>
    </source>
</evidence>
<dbReference type="Gene3D" id="1.10.443.10">
    <property type="entry name" value="Intergrase catalytic core"/>
    <property type="match status" value="1"/>
</dbReference>
<dbReference type="Proteomes" id="UP000053038">
    <property type="component" value="Unassembled WGS sequence"/>
</dbReference>
<dbReference type="EMBL" id="JSXC01000028">
    <property type="protein sequence ID" value="KHN52236.1"/>
    <property type="molecule type" value="Genomic_DNA"/>
</dbReference>
<dbReference type="SUPFAM" id="SSF56349">
    <property type="entry name" value="DNA breaking-rejoining enzymes"/>
    <property type="match status" value="1"/>
</dbReference>
<dbReference type="AlphaFoldDB" id="A0A7V8IJD7"/>